<evidence type="ECO:0000256" key="3">
    <source>
        <dbReference type="ARBA" id="ARBA00022842"/>
    </source>
</evidence>
<dbReference type="Gene3D" id="3.30.540.10">
    <property type="entry name" value="Fructose-1,6-Bisphosphatase, subunit A, domain 1"/>
    <property type="match status" value="1"/>
</dbReference>
<evidence type="ECO:0008006" key="5">
    <source>
        <dbReference type="Google" id="ProtNLM"/>
    </source>
</evidence>
<dbReference type="GO" id="GO:0008934">
    <property type="term" value="F:inositol monophosphate 1-phosphatase activity"/>
    <property type="evidence" value="ECO:0007669"/>
    <property type="project" value="TreeGrafter"/>
</dbReference>
<organism evidence="4">
    <name type="scientific">marine metagenome</name>
    <dbReference type="NCBI Taxonomy" id="408172"/>
    <lineage>
        <taxon>unclassified sequences</taxon>
        <taxon>metagenomes</taxon>
        <taxon>ecological metagenomes</taxon>
    </lineage>
</organism>
<protein>
    <recommendedName>
        <fullName evidence="5">3'(2'),5'-bisphosphate nucleotidase CysQ</fullName>
    </recommendedName>
</protein>
<evidence type="ECO:0000256" key="1">
    <source>
        <dbReference type="ARBA" id="ARBA00022723"/>
    </source>
</evidence>
<dbReference type="GO" id="GO:0007165">
    <property type="term" value="P:signal transduction"/>
    <property type="evidence" value="ECO:0007669"/>
    <property type="project" value="TreeGrafter"/>
</dbReference>
<proteinExistence type="predicted"/>
<dbReference type="PANTHER" id="PTHR20854">
    <property type="entry name" value="INOSITOL MONOPHOSPHATASE"/>
    <property type="match status" value="1"/>
</dbReference>
<dbReference type="InterPro" id="IPR020583">
    <property type="entry name" value="Inositol_monoP_metal-BS"/>
</dbReference>
<dbReference type="GO" id="GO:0046872">
    <property type="term" value="F:metal ion binding"/>
    <property type="evidence" value="ECO:0007669"/>
    <property type="project" value="UniProtKB-KW"/>
</dbReference>
<reference evidence="4" key="1">
    <citation type="submission" date="2018-05" db="EMBL/GenBank/DDBJ databases">
        <authorList>
            <person name="Lanie J.A."/>
            <person name="Ng W.-L."/>
            <person name="Kazmierczak K.M."/>
            <person name="Andrzejewski T.M."/>
            <person name="Davidsen T.M."/>
            <person name="Wayne K.J."/>
            <person name="Tettelin H."/>
            <person name="Glass J.I."/>
            <person name="Rusch D."/>
            <person name="Podicherti R."/>
            <person name="Tsui H.-C.T."/>
            <person name="Winkler M.E."/>
        </authorList>
    </citation>
    <scope>NUCLEOTIDE SEQUENCE</scope>
</reference>
<accession>A0A382WVM6</accession>
<keyword evidence="2" id="KW-0378">Hydrolase</keyword>
<gene>
    <name evidence="4" type="ORF">METZ01_LOCUS415820</name>
</gene>
<keyword evidence="3" id="KW-0460">Magnesium</keyword>
<evidence type="ECO:0000313" key="4">
    <source>
        <dbReference type="EMBL" id="SVD62966.1"/>
    </source>
</evidence>
<dbReference type="Pfam" id="PF00459">
    <property type="entry name" value="Inositol_P"/>
    <property type="match status" value="1"/>
</dbReference>
<dbReference type="PROSITE" id="PS00629">
    <property type="entry name" value="IMP_1"/>
    <property type="match status" value="1"/>
</dbReference>
<dbReference type="PANTHER" id="PTHR20854:SF4">
    <property type="entry name" value="INOSITOL-1-MONOPHOSPHATASE-RELATED"/>
    <property type="match status" value="1"/>
</dbReference>
<dbReference type="EMBL" id="UINC01162941">
    <property type="protein sequence ID" value="SVD62966.1"/>
    <property type="molecule type" value="Genomic_DNA"/>
</dbReference>
<evidence type="ECO:0000256" key="2">
    <source>
        <dbReference type="ARBA" id="ARBA00022801"/>
    </source>
</evidence>
<dbReference type="InterPro" id="IPR000760">
    <property type="entry name" value="Inositol_monophosphatase-like"/>
</dbReference>
<dbReference type="GO" id="GO:0006020">
    <property type="term" value="P:inositol metabolic process"/>
    <property type="evidence" value="ECO:0007669"/>
    <property type="project" value="TreeGrafter"/>
</dbReference>
<feature type="non-terminal residue" evidence="4">
    <location>
        <position position="142"/>
    </location>
</feature>
<dbReference type="SUPFAM" id="SSF56655">
    <property type="entry name" value="Carbohydrate phosphatase"/>
    <property type="match status" value="1"/>
</dbReference>
<keyword evidence="1" id="KW-0479">Metal-binding</keyword>
<sequence>MSYRLPFKKNLQETKLAINAVIEAGKAVMEIYEQDFSVELKQDRTPLTQADIKSNEIIQRIISVSGYPILSEESVDDKERLNCEKIWIVDPLDGTSDFVSRTGEFTIMIALIEHNKPILGVVYCPTNKTLFVAQKNGGAYNL</sequence>
<name>A0A382WVM6_9ZZZZ</name>
<dbReference type="AlphaFoldDB" id="A0A382WVM6"/>